<reference evidence="1" key="1">
    <citation type="journal article" date="2023" name="Science">
        <title>Genome structures resolve the early diversification of teleost fishes.</title>
        <authorList>
            <person name="Parey E."/>
            <person name="Louis A."/>
            <person name="Montfort J."/>
            <person name="Bouchez O."/>
            <person name="Roques C."/>
            <person name="Iampietro C."/>
            <person name="Lluch J."/>
            <person name="Castinel A."/>
            <person name="Donnadieu C."/>
            <person name="Desvignes T."/>
            <person name="Floi Bucao C."/>
            <person name="Jouanno E."/>
            <person name="Wen M."/>
            <person name="Mejri S."/>
            <person name="Dirks R."/>
            <person name="Jansen H."/>
            <person name="Henkel C."/>
            <person name="Chen W.J."/>
            <person name="Zahm M."/>
            <person name="Cabau C."/>
            <person name="Klopp C."/>
            <person name="Thompson A.W."/>
            <person name="Robinson-Rechavi M."/>
            <person name="Braasch I."/>
            <person name="Lecointre G."/>
            <person name="Bobe J."/>
            <person name="Postlethwait J.H."/>
            <person name="Berthelot C."/>
            <person name="Roest Crollius H."/>
            <person name="Guiguen Y."/>
        </authorList>
    </citation>
    <scope>NUCLEOTIDE SEQUENCE</scope>
    <source>
        <strain evidence="1">WJC10195</strain>
    </source>
</reference>
<dbReference type="Proteomes" id="UP001152622">
    <property type="component" value="Chromosome 20"/>
</dbReference>
<gene>
    <name evidence="1" type="ORF">SKAU_G00390860</name>
</gene>
<dbReference type="EMBL" id="JAINUF010000020">
    <property type="protein sequence ID" value="KAJ8335744.1"/>
    <property type="molecule type" value="Genomic_DNA"/>
</dbReference>
<evidence type="ECO:0000313" key="2">
    <source>
        <dbReference type="Proteomes" id="UP001152622"/>
    </source>
</evidence>
<name>A0A9Q1IDL2_SYNKA</name>
<dbReference type="AlphaFoldDB" id="A0A9Q1IDL2"/>
<evidence type="ECO:0000313" key="1">
    <source>
        <dbReference type="EMBL" id="KAJ8335744.1"/>
    </source>
</evidence>
<proteinExistence type="predicted"/>
<accession>A0A9Q1IDL2</accession>
<keyword evidence="2" id="KW-1185">Reference proteome</keyword>
<sequence length="72" mass="7608">MAAHLPGRGARAVHRGVESGKAVMEYATLNSALGERRGTAALCQLRILPTLRHSARATAPSGRGGARRKITF</sequence>
<comment type="caution">
    <text evidence="1">The sequence shown here is derived from an EMBL/GenBank/DDBJ whole genome shotgun (WGS) entry which is preliminary data.</text>
</comment>
<protein>
    <submittedName>
        <fullName evidence="1">Uncharacterized protein</fullName>
    </submittedName>
</protein>
<organism evidence="1 2">
    <name type="scientific">Synaphobranchus kaupii</name>
    <name type="common">Kaup's arrowtooth eel</name>
    <dbReference type="NCBI Taxonomy" id="118154"/>
    <lineage>
        <taxon>Eukaryota</taxon>
        <taxon>Metazoa</taxon>
        <taxon>Chordata</taxon>
        <taxon>Craniata</taxon>
        <taxon>Vertebrata</taxon>
        <taxon>Euteleostomi</taxon>
        <taxon>Actinopterygii</taxon>
        <taxon>Neopterygii</taxon>
        <taxon>Teleostei</taxon>
        <taxon>Anguilliformes</taxon>
        <taxon>Synaphobranchidae</taxon>
        <taxon>Synaphobranchus</taxon>
    </lineage>
</organism>